<reference evidence="1" key="2">
    <citation type="journal article" date="2015" name="Data Brief">
        <title>Shoot transcriptome of the giant reed, Arundo donax.</title>
        <authorList>
            <person name="Barrero R.A."/>
            <person name="Guerrero F.D."/>
            <person name="Moolhuijzen P."/>
            <person name="Goolsby J.A."/>
            <person name="Tidwell J."/>
            <person name="Bellgard S.E."/>
            <person name="Bellgard M.I."/>
        </authorList>
    </citation>
    <scope>NUCLEOTIDE SEQUENCE</scope>
    <source>
        <tissue evidence="1">Shoot tissue taken approximately 20 cm above the soil surface</tissue>
    </source>
</reference>
<name>A0A0A9GU64_ARUDO</name>
<dbReference type="EMBL" id="GBRH01171805">
    <property type="protein sequence ID" value="JAE26091.1"/>
    <property type="molecule type" value="Transcribed_RNA"/>
</dbReference>
<proteinExistence type="predicted"/>
<protein>
    <submittedName>
        <fullName evidence="1">Uncharacterized protein</fullName>
    </submittedName>
</protein>
<dbReference type="AlphaFoldDB" id="A0A0A9GU64"/>
<organism evidence="1">
    <name type="scientific">Arundo donax</name>
    <name type="common">Giant reed</name>
    <name type="synonym">Donax arundinaceus</name>
    <dbReference type="NCBI Taxonomy" id="35708"/>
    <lineage>
        <taxon>Eukaryota</taxon>
        <taxon>Viridiplantae</taxon>
        <taxon>Streptophyta</taxon>
        <taxon>Embryophyta</taxon>
        <taxon>Tracheophyta</taxon>
        <taxon>Spermatophyta</taxon>
        <taxon>Magnoliopsida</taxon>
        <taxon>Liliopsida</taxon>
        <taxon>Poales</taxon>
        <taxon>Poaceae</taxon>
        <taxon>PACMAD clade</taxon>
        <taxon>Arundinoideae</taxon>
        <taxon>Arundineae</taxon>
        <taxon>Arundo</taxon>
    </lineage>
</organism>
<evidence type="ECO:0000313" key="1">
    <source>
        <dbReference type="EMBL" id="JAE26091.1"/>
    </source>
</evidence>
<reference evidence="1" key="1">
    <citation type="submission" date="2014-09" db="EMBL/GenBank/DDBJ databases">
        <authorList>
            <person name="Magalhaes I.L.F."/>
            <person name="Oliveira U."/>
            <person name="Santos F.R."/>
            <person name="Vidigal T.H.D.A."/>
            <person name="Brescovit A.D."/>
            <person name="Santos A.J."/>
        </authorList>
    </citation>
    <scope>NUCLEOTIDE SEQUENCE</scope>
    <source>
        <tissue evidence="1">Shoot tissue taken approximately 20 cm above the soil surface</tissue>
    </source>
</reference>
<accession>A0A0A9GU64</accession>
<sequence>MRTENWVVGRVIIRCLFICNPLHHFQQEASIYDHHLHEPASIIFSAACSIEIMVCVQQLVCHLLDGSEELSEWLSQPLNYVQHRSALVLLHREQVGLAVVEGA</sequence>